<feature type="region of interest" description="Disordered" evidence="2">
    <location>
        <begin position="237"/>
        <end position="325"/>
    </location>
</feature>
<accession>A0A3P7Z736</accession>
<evidence type="ECO:0000313" key="3">
    <source>
        <dbReference type="EMBL" id="VDO79707.1"/>
    </source>
</evidence>
<dbReference type="WBParaSite" id="HPBE_0000921101-mRNA-1">
    <property type="protein sequence ID" value="HPBE_0000921101-mRNA-1"/>
    <property type="gene ID" value="HPBE_0000921101"/>
</dbReference>
<protein>
    <submittedName>
        <fullName evidence="5">CCHC-type domain-containing protein</fullName>
    </submittedName>
</protein>
<dbReference type="AlphaFoldDB" id="A0A183FNU2"/>
<evidence type="ECO:0000313" key="5">
    <source>
        <dbReference type="WBParaSite" id="HPBE_0000921101-mRNA-1"/>
    </source>
</evidence>
<keyword evidence="4" id="KW-1185">Reference proteome</keyword>
<name>A0A183FNU2_HELPZ</name>
<evidence type="ECO:0000256" key="1">
    <source>
        <dbReference type="SAM" id="Coils"/>
    </source>
</evidence>
<dbReference type="OrthoDB" id="5976685at2759"/>
<gene>
    <name evidence="3" type="ORF">HPBE_LOCUS9212</name>
</gene>
<reference evidence="5" key="2">
    <citation type="submission" date="2019-09" db="UniProtKB">
        <authorList>
            <consortium name="WormBaseParasite"/>
        </authorList>
    </citation>
    <scope>IDENTIFICATION</scope>
</reference>
<dbReference type="Proteomes" id="UP000050761">
    <property type="component" value="Unassembled WGS sequence"/>
</dbReference>
<feature type="compositionally biased region" description="Polar residues" evidence="2">
    <location>
        <begin position="312"/>
        <end position="325"/>
    </location>
</feature>
<sequence>MERTSRAPTTDHALLATLTRFVLFSADFKPLSLQAFRSTASEMNRLKIEELIEMEARQRVDELRSLRNEMAQVQMHLQEMRAETAAQKKVSNTERMMVAVMREMKDLKNFMLSNTAVQRINETNATAEAKIAELVRKVKELSDTVTRDVVVKSTEHRETNTDIETSVDASTDTAITYETSSTNTRKLRTKDVGVTAEAERNDAATGTDEVTTVDASMCTAITLKNFRAAIKPATRDAAISPQPRMGTKNVSTNTVVGRSVLQRRTADVNKSDAAQAPRALTQQPIPRKDNQQQSSNLNVQHPRLQQPPPNVKIQQSPSGAKIQQQLSSPNIQLPQANSSIQQPPPNLKVKQPLSNRSIVERISFPENIRCPENPSTTSQREKIYFAEKRTREEHNARKRKSPGETDTIAKRGVPDGQHRYADSRKSSTCGRPTAFMRRREFGPPSHQQKISVMCIFCNTYNEHYSDSCPEMRSVEERLSFAESANICLKCLHVSCGPVCPKKDQQCFYCHAYDPLGSKEHNAAFCTYPEKLEMEDRH</sequence>
<organism evidence="4 5">
    <name type="scientific">Heligmosomoides polygyrus</name>
    <name type="common">Parasitic roundworm</name>
    <dbReference type="NCBI Taxonomy" id="6339"/>
    <lineage>
        <taxon>Eukaryota</taxon>
        <taxon>Metazoa</taxon>
        <taxon>Ecdysozoa</taxon>
        <taxon>Nematoda</taxon>
        <taxon>Chromadorea</taxon>
        <taxon>Rhabditida</taxon>
        <taxon>Rhabditina</taxon>
        <taxon>Rhabditomorpha</taxon>
        <taxon>Strongyloidea</taxon>
        <taxon>Heligmosomidae</taxon>
        <taxon>Heligmosomoides</taxon>
    </lineage>
</organism>
<reference evidence="3 4" key="1">
    <citation type="submission" date="2018-11" db="EMBL/GenBank/DDBJ databases">
        <authorList>
            <consortium name="Pathogen Informatics"/>
        </authorList>
    </citation>
    <scope>NUCLEOTIDE SEQUENCE [LARGE SCALE GENOMIC DNA]</scope>
</reference>
<accession>A0A183FNU2</accession>
<proteinExistence type="predicted"/>
<feature type="region of interest" description="Disordered" evidence="2">
    <location>
        <begin position="387"/>
        <end position="429"/>
    </location>
</feature>
<evidence type="ECO:0000256" key="2">
    <source>
        <dbReference type="SAM" id="MobiDB-lite"/>
    </source>
</evidence>
<feature type="compositionally biased region" description="Basic and acidic residues" evidence="2">
    <location>
        <begin position="387"/>
        <end position="425"/>
    </location>
</feature>
<keyword evidence="1" id="KW-0175">Coiled coil</keyword>
<evidence type="ECO:0000313" key="4">
    <source>
        <dbReference type="Proteomes" id="UP000050761"/>
    </source>
</evidence>
<dbReference type="EMBL" id="UZAH01026375">
    <property type="protein sequence ID" value="VDO79707.1"/>
    <property type="molecule type" value="Genomic_DNA"/>
</dbReference>
<feature type="coiled-coil region" evidence="1">
    <location>
        <begin position="117"/>
        <end position="144"/>
    </location>
</feature>